<reference evidence="2" key="1">
    <citation type="submission" date="2023-03" db="EMBL/GenBank/DDBJ databases">
        <title>Massive genome expansion in bonnet fungi (Mycena s.s.) driven by repeated elements and novel gene families across ecological guilds.</title>
        <authorList>
            <consortium name="Lawrence Berkeley National Laboratory"/>
            <person name="Harder C.B."/>
            <person name="Miyauchi S."/>
            <person name="Viragh M."/>
            <person name="Kuo A."/>
            <person name="Thoen E."/>
            <person name="Andreopoulos B."/>
            <person name="Lu D."/>
            <person name="Skrede I."/>
            <person name="Drula E."/>
            <person name="Henrissat B."/>
            <person name="Morin E."/>
            <person name="Kohler A."/>
            <person name="Barry K."/>
            <person name="LaButti K."/>
            <person name="Morin E."/>
            <person name="Salamov A."/>
            <person name="Lipzen A."/>
            <person name="Mereny Z."/>
            <person name="Hegedus B."/>
            <person name="Baldrian P."/>
            <person name="Stursova M."/>
            <person name="Weitz H."/>
            <person name="Taylor A."/>
            <person name="Grigoriev I.V."/>
            <person name="Nagy L.G."/>
            <person name="Martin F."/>
            <person name="Kauserud H."/>
        </authorList>
    </citation>
    <scope>NUCLEOTIDE SEQUENCE</scope>
    <source>
        <strain evidence="2">CBHHK200</strain>
    </source>
</reference>
<dbReference type="EMBL" id="JARJCM010000132">
    <property type="protein sequence ID" value="KAJ7026849.1"/>
    <property type="molecule type" value="Genomic_DNA"/>
</dbReference>
<evidence type="ECO:0000256" key="1">
    <source>
        <dbReference type="SAM" id="MobiDB-lite"/>
    </source>
</evidence>
<protein>
    <submittedName>
        <fullName evidence="2">Uncharacterized protein</fullName>
    </submittedName>
</protein>
<dbReference type="Proteomes" id="UP001218188">
    <property type="component" value="Unassembled WGS sequence"/>
</dbReference>
<gene>
    <name evidence="2" type="ORF">C8F04DRAFT_1295904</name>
</gene>
<feature type="region of interest" description="Disordered" evidence="1">
    <location>
        <begin position="235"/>
        <end position="263"/>
    </location>
</feature>
<evidence type="ECO:0000313" key="3">
    <source>
        <dbReference type="Proteomes" id="UP001218188"/>
    </source>
</evidence>
<evidence type="ECO:0000313" key="2">
    <source>
        <dbReference type="EMBL" id="KAJ7026849.1"/>
    </source>
</evidence>
<sequence>MLYSLQSDVRAALKLEKALSARFRNLSPIGTVPQEVHIQQVEWDQVVATEELEQVETVKEVLKDIKELHGCRSAKKITAVLSRLPLPCGILLDKEYINDREALTAPDSYVHKVALETMGGKLLPVVIKWSLEADHGEANSPSTRTLDSAVYPFTEPHLTALRDGKSVELAGTEMEWLASIPKEPRMPFYTHNFEQTTVHWRSKYYPGTAWPYTACTEDKTHLGYALLLLRKPKPVKRKRKRGAAAVDEDDKPYKLRKVRGSDV</sequence>
<accession>A0AAD6SFV1</accession>
<name>A0AAD6SFV1_9AGAR</name>
<organism evidence="2 3">
    <name type="scientific">Mycena alexandri</name>
    <dbReference type="NCBI Taxonomy" id="1745969"/>
    <lineage>
        <taxon>Eukaryota</taxon>
        <taxon>Fungi</taxon>
        <taxon>Dikarya</taxon>
        <taxon>Basidiomycota</taxon>
        <taxon>Agaricomycotina</taxon>
        <taxon>Agaricomycetes</taxon>
        <taxon>Agaricomycetidae</taxon>
        <taxon>Agaricales</taxon>
        <taxon>Marasmiineae</taxon>
        <taxon>Mycenaceae</taxon>
        <taxon>Mycena</taxon>
    </lineage>
</organism>
<keyword evidence="3" id="KW-1185">Reference proteome</keyword>
<proteinExistence type="predicted"/>
<feature type="compositionally biased region" description="Basic residues" evidence="1">
    <location>
        <begin position="254"/>
        <end position="263"/>
    </location>
</feature>
<comment type="caution">
    <text evidence="2">The sequence shown here is derived from an EMBL/GenBank/DDBJ whole genome shotgun (WGS) entry which is preliminary data.</text>
</comment>
<dbReference type="AlphaFoldDB" id="A0AAD6SFV1"/>